<dbReference type="STRING" id="1141098.A0A1Y2D8V4"/>
<evidence type="ECO:0000313" key="10">
    <source>
        <dbReference type="EMBL" id="ORY55689.1"/>
    </source>
</evidence>
<accession>A0A1Y2D8V4</accession>
<comment type="similarity">
    <text evidence="9">Belongs to the carbohydrate esterase 1 (CE1) family.</text>
</comment>
<dbReference type="Proteomes" id="UP000193689">
    <property type="component" value="Unassembled WGS sequence"/>
</dbReference>
<keyword evidence="6" id="KW-0325">Glycoprotein</keyword>
<keyword evidence="8 9" id="KW-0624">Polysaccharide degradation</keyword>
<evidence type="ECO:0000256" key="9">
    <source>
        <dbReference type="RuleBase" id="RU367147"/>
    </source>
</evidence>
<dbReference type="GO" id="GO:0052689">
    <property type="term" value="F:carboxylic ester hydrolase activity"/>
    <property type="evidence" value="ECO:0007669"/>
    <property type="project" value="UniProtKB-KW"/>
</dbReference>
<keyword evidence="7 9" id="KW-0119">Carbohydrate metabolism</keyword>
<comment type="caution">
    <text evidence="10">The sequence shown here is derived from an EMBL/GenBank/DDBJ whole genome shotgun (WGS) entry which is preliminary data.</text>
</comment>
<dbReference type="PANTHER" id="PTHR43037:SF3">
    <property type="entry name" value="FERULOYL ESTERASE B"/>
    <property type="match status" value="1"/>
</dbReference>
<evidence type="ECO:0000313" key="11">
    <source>
        <dbReference type="Proteomes" id="UP000193689"/>
    </source>
</evidence>
<dbReference type="Pfam" id="PF10503">
    <property type="entry name" value="Esterase_PHB"/>
    <property type="match status" value="1"/>
</dbReference>
<evidence type="ECO:0000256" key="8">
    <source>
        <dbReference type="ARBA" id="ARBA00023326"/>
    </source>
</evidence>
<dbReference type="Gene3D" id="3.40.50.1820">
    <property type="entry name" value="alpha/beta hydrolase"/>
    <property type="match status" value="1"/>
</dbReference>
<keyword evidence="11" id="KW-1185">Reference proteome</keyword>
<dbReference type="GeneID" id="63778797"/>
<dbReference type="AlphaFoldDB" id="A0A1Y2D8V4"/>
<dbReference type="GO" id="GO:0045493">
    <property type="term" value="P:xylan catabolic process"/>
    <property type="evidence" value="ECO:0007669"/>
    <property type="project" value="UniProtKB-UniRule"/>
</dbReference>
<feature type="chain" id="PRO_5029038972" description="Carboxylic ester hydrolase" evidence="9">
    <location>
        <begin position="18"/>
        <end position="291"/>
    </location>
</feature>
<feature type="signal peptide" evidence="9">
    <location>
        <begin position="1"/>
        <end position="17"/>
    </location>
</feature>
<evidence type="ECO:0000256" key="1">
    <source>
        <dbReference type="ARBA" id="ARBA00004613"/>
    </source>
</evidence>
<dbReference type="RefSeq" id="XP_040709747.1">
    <property type="nucleotide sequence ID" value="XM_040862585.1"/>
</dbReference>
<dbReference type="EC" id="3.1.1.-" evidence="9"/>
<dbReference type="OrthoDB" id="2425929at2759"/>
<organism evidence="10 11">
    <name type="scientific">Pseudomassariella vexata</name>
    <dbReference type="NCBI Taxonomy" id="1141098"/>
    <lineage>
        <taxon>Eukaryota</taxon>
        <taxon>Fungi</taxon>
        <taxon>Dikarya</taxon>
        <taxon>Ascomycota</taxon>
        <taxon>Pezizomycotina</taxon>
        <taxon>Sordariomycetes</taxon>
        <taxon>Xylariomycetidae</taxon>
        <taxon>Amphisphaeriales</taxon>
        <taxon>Pseudomassariaceae</taxon>
        <taxon>Pseudomassariella</taxon>
    </lineage>
</organism>
<comment type="function">
    <text evidence="9">Esterase involved in the hydrolysis of xylan, a major structural heterogeneous polysaccharide found in plant biomass representing the second most abundant polysaccharide in the biosphere, after cellulose.</text>
</comment>
<dbReference type="GO" id="GO:0005576">
    <property type="term" value="C:extracellular region"/>
    <property type="evidence" value="ECO:0007669"/>
    <property type="project" value="UniProtKB-SubCell"/>
</dbReference>
<protein>
    <recommendedName>
        <fullName evidence="9">Carboxylic ester hydrolase</fullName>
        <ecNumber evidence="9">3.1.1.-</ecNumber>
    </recommendedName>
</protein>
<proteinExistence type="inferred from homology"/>
<dbReference type="EMBL" id="MCFJ01000026">
    <property type="protein sequence ID" value="ORY55689.1"/>
    <property type="molecule type" value="Genomic_DNA"/>
</dbReference>
<keyword evidence="4 9" id="KW-0732">Signal</keyword>
<sequence>MLGSLFIFAAMAATCLGASLQGVTNWGTNPTNITMYIYVPDQLAANPPIIVAIHSCQRDALNWYNRTTLPSYADANGFILIYPETPNFNHCWDVHNTATLTHNEGGDALGIINMINYTLSTYNGDSTRVFAMGFSSGGMMTNALAGTYPNVFEAAAAYSGVAHACSAGSPCSTPFCQNQTCAQGLEHTSTEWGNFVRNSYPGYTEKRPRMMIVHGTNDTLVRPKCAVEALKQWSEVLGVPFTKNVTGVPSAEYTQMVYGDGTQLQGYFAEGVGHTSLVNEDIMLRFFGLIA</sequence>
<gene>
    <name evidence="10" type="ORF">BCR38DRAFT_461944</name>
</gene>
<keyword evidence="3 9" id="KW-0964">Secreted</keyword>
<keyword evidence="2 9" id="KW-0719">Serine esterase</keyword>
<name>A0A1Y2D8V4_9PEZI</name>
<keyword evidence="5 9" id="KW-0378">Hydrolase</keyword>
<evidence type="ECO:0000256" key="5">
    <source>
        <dbReference type="ARBA" id="ARBA00022801"/>
    </source>
</evidence>
<evidence type="ECO:0000256" key="2">
    <source>
        <dbReference type="ARBA" id="ARBA00022487"/>
    </source>
</evidence>
<dbReference type="InterPro" id="IPR010126">
    <property type="entry name" value="Esterase_phb"/>
</dbReference>
<evidence type="ECO:0000256" key="4">
    <source>
        <dbReference type="ARBA" id="ARBA00022729"/>
    </source>
</evidence>
<evidence type="ECO:0000256" key="6">
    <source>
        <dbReference type="ARBA" id="ARBA00023180"/>
    </source>
</evidence>
<dbReference type="SUPFAM" id="SSF53474">
    <property type="entry name" value="alpha/beta-Hydrolases"/>
    <property type="match status" value="2"/>
</dbReference>
<reference evidence="10 11" key="1">
    <citation type="submission" date="2016-07" db="EMBL/GenBank/DDBJ databases">
        <title>Pervasive Adenine N6-methylation of Active Genes in Fungi.</title>
        <authorList>
            <consortium name="DOE Joint Genome Institute"/>
            <person name="Mondo S.J."/>
            <person name="Dannebaum R.O."/>
            <person name="Kuo R.C."/>
            <person name="Labutti K."/>
            <person name="Haridas S."/>
            <person name="Kuo A."/>
            <person name="Salamov A."/>
            <person name="Ahrendt S.R."/>
            <person name="Lipzen A."/>
            <person name="Sullivan W."/>
            <person name="Andreopoulos W.B."/>
            <person name="Clum A."/>
            <person name="Lindquist E."/>
            <person name="Daum C."/>
            <person name="Ramamoorthy G.K."/>
            <person name="Gryganskyi A."/>
            <person name="Culley D."/>
            <person name="Magnuson J.K."/>
            <person name="James T.Y."/>
            <person name="O'Malley M.A."/>
            <person name="Stajich J.E."/>
            <person name="Spatafora J.W."/>
            <person name="Visel A."/>
            <person name="Grigoriev I.V."/>
        </authorList>
    </citation>
    <scope>NUCLEOTIDE SEQUENCE [LARGE SCALE GENOMIC DNA]</scope>
    <source>
        <strain evidence="10 11">CBS 129021</strain>
    </source>
</reference>
<evidence type="ECO:0000256" key="7">
    <source>
        <dbReference type="ARBA" id="ARBA00023277"/>
    </source>
</evidence>
<evidence type="ECO:0000256" key="3">
    <source>
        <dbReference type="ARBA" id="ARBA00022525"/>
    </source>
</evidence>
<dbReference type="PANTHER" id="PTHR43037">
    <property type="entry name" value="UNNAMED PRODUCT-RELATED"/>
    <property type="match status" value="1"/>
</dbReference>
<comment type="subcellular location">
    <subcellularLocation>
        <location evidence="1 9">Secreted</location>
    </subcellularLocation>
</comment>
<dbReference type="InParanoid" id="A0A1Y2D8V4"/>
<dbReference type="InterPro" id="IPR029058">
    <property type="entry name" value="AB_hydrolase_fold"/>
</dbReference>
<dbReference type="InterPro" id="IPR050955">
    <property type="entry name" value="Plant_Biomass_Hydrol_Est"/>
</dbReference>
<dbReference type="NCBIfam" id="TIGR01840">
    <property type="entry name" value="esterase_phb"/>
    <property type="match status" value="1"/>
</dbReference>